<protein>
    <submittedName>
        <fullName evidence="1">Uncharacterized protein</fullName>
    </submittedName>
</protein>
<sequence>MTKEEYLALAADRYETLEKLKEKDNFGILYIHNVGDLEQSHPCDNSGFRIGDNP</sequence>
<reference evidence="1" key="1">
    <citation type="submission" date="2019-03" db="EMBL/GenBank/DDBJ databases">
        <title>Single cell metagenomics reveals metabolic interactions within the superorganism composed of flagellate Streblomastix strix and complex community of Bacteroidetes bacteria on its surface.</title>
        <authorList>
            <person name="Treitli S.C."/>
            <person name="Kolisko M."/>
            <person name="Husnik F."/>
            <person name="Keeling P."/>
            <person name="Hampl V."/>
        </authorList>
    </citation>
    <scope>NUCLEOTIDE SEQUENCE</scope>
    <source>
        <strain evidence="1">STM</strain>
    </source>
</reference>
<dbReference type="EMBL" id="SNRY01000069">
    <property type="protein sequence ID" value="KAA6348401.1"/>
    <property type="molecule type" value="Genomic_DNA"/>
</dbReference>
<organism evidence="1">
    <name type="scientific">termite gut metagenome</name>
    <dbReference type="NCBI Taxonomy" id="433724"/>
    <lineage>
        <taxon>unclassified sequences</taxon>
        <taxon>metagenomes</taxon>
        <taxon>organismal metagenomes</taxon>
    </lineage>
</organism>
<dbReference type="AlphaFoldDB" id="A0A5J4SSL9"/>
<proteinExistence type="predicted"/>
<accession>A0A5J4SSL9</accession>
<name>A0A5J4SSL9_9ZZZZ</name>
<evidence type="ECO:0000313" key="1">
    <source>
        <dbReference type="EMBL" id="KAA6348401.1"/>
    </source>
</evidence>
<comment type="caution">
    <text evidence="1">The sequence shown here is derived from an EMBL/GenBank/DDBJ whole genome shotgun (WGS) entry which is preliminary data.</text>
</comment>
<gene>
    <name evidence="1" type="ORF">EZS27_004157</name>
</gene>